<dbReference type="SUPFAM" id="SSF53448">
    <property type="entry name" value="Nucleotide-diphospho-sugar transferases"/>
    <property type="match status" value="1"/>
</dbReference>
<accession>A0A1M5K727</accession>
<evidence type="ECO:0000313" key="3">
    <source>
        <dbReference type="Proteomes" id="UP000184020"/>
    </source>
</evidence>
<reference evidence="3" key="1">
    <citation type="submission" date="2016-11" db="EMBL/GenBank/DDBJ databases">
        <authorList>
            <person name="Varghese N."/>
            <person name="Submissions S."/>
        </authorList>
    </citation>
    <scope>NUCLEOTIDE SEQUENCE [LARGE SCALE GENOMIC DNA]</scope>
    <source>
        <strain evidence="3">DSM 17659</strain>
    </source>
</reference>
<dbReference type="GO" id="GO:0016740">
    <property type="term" value="F:transferase activity"/>
    <property type="evidence" value="ECO:0007669"/>
    <property type="project" value="UniProtKB-KW"/>
</dbReference>
<dbReference type="STRING" id="229205.SAMN05444372_106144"/>
<dbReference type="EMBL" id="FQWF01000006">
    <property type="protein sequence ID" value="SHG48618.1"/>
    <property type="molecule type" value="Genomic_DNA"/>
</dbReference>
<evidence type="ECO:0000313" key="2">
    <source>
        <dbReference type="EMBL" id="SHG48618.1"/>
    </source>
</evidence>
<dbReference type="Pfam" id="PF00535">
    <property type="entry name" value="Glycos_transf_2"/>
    <property type="match status" value="1"/>
</dbReference>
<organism evidence="2 3">
    <name type="scientific">Flavobacterium micromati</name>
    <dbReference type="NCBI Taxonomy" id="229205"/>
    <lineage>
        <taxon>Bacteria</taxon>
        <taxon>Pseudomonadati</taxon>
        <taxon>Bacteroidota</taxon>
        <taxon>Flavobacteriia</taxon>
        <taxon>Flavobacteriales</taxon>
        <taxon>Flavobacteriaceae</taxon>
        <taxon>Flavobacterium</taxon>
    </lineage>
</organism>
<gene>
    <name evidence="2" type="ORF">SAMN05444372_106144</name>
</gene>
<dbReference type="InterPro" id="IPR029044">
    <property type="entry name" value="Nucleotide-diphossugar_trans"/>
</dbReference>
<keyword evidence="3" id="KW-1185">Reference proteome</keyword>
<dbReference type="InterPro" id="IPR001173">
    <property type="entry name" value="Glyco_trans_2-like"/>
</dbReference>
<dbReference type="RefSeq" id="WP_073019027.1">
    <property type="nucleotide sequence ID" value="NZ_FQWF01000006.1"/>
</dbReference>
<evidence type="ECO:0000259" key="1">
    <source>
        <dbReference type="Pfam" id="PF00535"/>
    </source>
</evidence>
<dbReference type="OrthoDB" id="199095at2"/>
<keyword evidence="2" id="KW-0808">Transferase</keyword>
<name>A0A1M5K727_9FLAO</name>
<dbReference type="InterPro" id="IPR050834">
    <property type="entry name" value="Glycosyltransf_2"/>
</dbReference>
<protein>
    <submittedName>
        <fullName evidence="2">Glycosyltransferase involved in cell wall bisynthesis</fullName>
    </submittedName>
</protein>
<sequence>MTPLVSVAIVTYNQKEYLRECIESILNQDYPNKEIIVADDGSTDGTHEMLLDYEQKHAGLFILKLAVKNLGITKNHNVAHFSCSGKYIAWIGGDDLMLPGKISKQVQFMESNPNCTLLYHNLDVFYSEGFQDSYLLNSSSSAKEGDIKTMIKYGSFNGGSSTMLRRSQSPVIGFDERLPIASDWMYWVDALGNGGEIKYLDEVLGRYRRHSNNVTSQTNYNAYIDHLNSCNILLAKFPHLHKEILYRYSENLRALRYKEDSNYCNWLKASIMVNLNFKSLIAYVLYYISFKTIRK</sequence>
<feature type="domain" description="Glycosyltransferase 2-like" evidence="1">
    <location>
        <begin position="6"/>
        <end position="156"/>
    </location>
</feature>
<dbReference type="PANTHER" id="PTHR43685:SF2">
    <property type="entry name" value="GLYCOSYLTRANSFERASE 2-LIKE DOMAIN-CONTAINING PROTEIN"/>
    <property type="match status" value="1"/>
</dbReference>
<dbReference type="Proteomes" id="UP000184020">
    <property type="component" value="Unassembled WGS sequence"/>
</dbReference>
<dbReference type="Gene3D" id="3.90.550.10">
    <property type="entry name" value="Spore Coat Polysaccharide Biosynthesis Protein SpsA, Chain A"/>
    <property type="match status" value="1"/>
</dbReference>
<proteinExistence type="predicted"/>
<dbReference type="PANTHER" id="PTHR43685">
    <property type="entry name" value="GLYCOSYLTRANSFERASE"/>
    <property type="match status" value="1"/>
</dbReference>
<dbReference type="AlphaFoldDB" id="A0A1M5K727"/>